<organism evidence="1 2">
    <name type="scientific">Streptomyces longispororuber</name>
    <dbReference type="NCBI Taxonomy" id="68230"/>
    <lineage>
        <taxon>Bacteria</taxon>
        <taxon>Bacillati</taxon>
        <taxon>Actinomycetota</taxon>
        <taxon>Actinomycetes</taxon>
        <taxon>Kitasatosporales</taxon>
        <taxon>Streptomycetaceae</taxon>
        <taxon>Streptomyces</taxon>
    </lineage>
</organism>
<protein>
    <submittedName>
        <fullName evidence="1">Uncharacterized protein</fullName>
    </submittedName>
</protein>
<evidence type="ECO:0000313" key="2">
    <source>
        <dbReference type="Proteomes" id="UP000608024"/>
    </source>
</evidence>
<gene>
    <name evidence="1" type="ORF">GCM10018785_25090</name>
</gene>
<comment type="caution">
    <text evidence="1">The sequence shown here is derived from an EMBL/GenBank/DDBJ whole genome shotgun (WGS) entry which is preliminary data.</text>
</comment>
<dbReference type="Proteomes" id="UP000608024">
    <property type="component" value="Unassembled WGS sequence"/>
</dbReference>
<proteinExistence type="predicted"/>
<dbReference type="EMBL" id="BNBT01000028">
    <property type="protein sequence ID" value="GHE54656.1"/>
    <property type="molecule type" value="Genomic_DNA"/>
</dbReference>
<name>A0A919DLK9_9ACTN</name>
<reference evidence="1" key="2">
    <citation type="submission" date="2020-09" db="EMBL/GenBank/DDBJ databases">
        <authorList>
            <person name="Sun Q."/>
            <person name="Ohkuma M."/>
        </authorList>
    </citation>
    <scope>NUCLEOTIDE SEQUENCE</scope>
    <source>
        <strain evidence="1">JCM 4784</strain>
    </source>
</reference>
<sequence>MGVNDLDAGVSPLAWRGCFVVLAGLRTPPMLPTGDLYVRDGAVVGFTITQGRQLPAGCGPSTPARWSPVQFTGSQHAVGLGGGALVALTVSVT</sequence>
<dbReference type="AlphaFoldDB" id="A0A919DLK9"/>
<reference evidence="1" key="1">
    <citation type="journal article" date="2014" name="Int. J. Syst. Evol. Microbiol.">
        <title>Complete genome sequence of Corynebacterium casei LMG S-19264T (=DSM 44701T), isolated from a smear-ripened cheese.</title>
        <authorList>
            <consortium name="US DOE Joint Genome Institute (JGI-PGF)"/>
            <person name="Walter F."/>
            <person name="Albersmeier A."/>
            <person name="Kalinowski J."/>
            <person name="Ruckert C."/>
        </authorList>
    </citation>
    <scope>NUCLEOTIDE SEQUENCE</scope>
    <source>
        <strain evidence="1">JCM 4784</strain>
    </source>
</reference>
<keyword evidence="2" id="KW-1185">Reference proteome</keyword>
<accession>A0A919DLK9</accession>
<evidence type="ECO:0000313" key="1">
    <source>
        <dbReference type="EMBL" id="GHE54656.1"/>
    </source>
</evidence>